<evidence type="ECO:0000256" key="2">
    <source>
        <dbReference type="ARBA" id="ARBA00022723"/>
    </source>
</evidence>
<comment type="caution">
    <text evidence="5">The sequence shown here is derived from an EMBL/GenBank/DDBJ whole genome shotgun (WGS) entry which is preliminary data.</text>
</comment>
<dbReference type="Proteomes" id="UP000651208">
    <property type="component" value="Unassembled WGS sequence"/>
</dbReference>
<evidence type="ECO:0000256" key="3">
    <source>
        <dbReference type="ARBA" id="ARBA00023004"/>
    </source>
</evidence>
<dbReference type="PANTHER" id="PTHR16821">
    <property type="entry name" value="FRATAXIN"/>
    <property type="match status" value="1"/>
</dbReference>
<name>A0ABR7QWG0_9GAMM</name>
<dbReference type="Gene3D" id="3.30.920.10">
    <property type="entry name" value="Frataxin/CyaY"/>
    <property type="match status" value="1"/>
</dbReference>
<evidence type="ECO:0000256" key="4">
    <source>
        <dbReference type="HAMAP-Rule" id="MF_00142"/>
    </source>
</evidence>
<comment type="similarity">
    <text evidence="1 4">Belongs to the frataxin family.</text>
</comment>
<comment type="function">
    <text evidence="4">Involved in iron-sulfur (Fe-S) cluster assembly. May act as a regulator of Fe-S biogenesis.</text>
</comment>
<proteinExistence type="inferred from homology"/>
<keyword evidence="6" id="KW-1185">Reference proteome</keyword>
<dbReference type="InterPro" id="IPR047584">
    <property type="entry name" value="CyaY"/>
</dbReference>
<evidence type="ECO:0000313" key="6">
    <source>
        <dbReference type="Proteomes" id="UP000651208"/>
    </source>
</evidence>
<dbReference type="SMART" id="SM01219">
    <property type="entry name" value="Frataxin_Cyay"/>
    <property type="match status" value="1"/>
</dbReference>
<dbReference type="InterPro" id="IPR002908">
    <property type="entry name" value="Frataxin/CyaY"/>
</dbReference>
<gene>
    <name evidence="4 5" type="primary">cyaY</name>
    <name evidence="5" type="ORF">FcAc13_03255</name>
</gene>
<evidence type="ECO:0000256" key="1">
    <source>
        <dbReference type="ARBA" id="ARBA00008183"/>
    </source>
</evidence>
<sequence length="103" mass="12313">MNIKQFHQLAEALFAEVEQQIDTFAEKYDTDIDLESHGNVVTITFENQSKIIINTQEPLLQIWMATRRQGYHFDYKDNTWFCNRSHQSFKQLFTQAVIEQMEH</sequence>
<dbReference type="PANTHER" id="PTHR16821:SF2">
    <property type="entry name" value="FRATAXIN, MITOCHONDRIAL"/>
    <property type="match status" value="1"/>
</dbReference>
<dbReference type="PROSITE" id="PS50810">
    <property type="entry name" value="FRATAXIN_2"/>
    <property type="match status" value="1"/>
</dbReference>
<reference evidence="5 6" key="1">
    <citation type="submission" date="2020-06" db="EMBL/GenBank/DDBJ databases">
        <title>Frischella cerana isolated from Apis cerana gut homogenate.</title>
        <authorList>
            <person name="Wolter L.A."/>
            <person name="Suenami S."/>
            <person name="Miyazaki R."/>
        </authorList>
    </citation>
    <scope>NUCLEOTIDE SEQUENCE [LARGE SCALE GENOMIC DNA]</scope>
    <source>
        <strain evidence="5 6">Ac13</strain>
    </source>
</reference>
<dbReference type="NCBIfam" id="TIGR03421">
    <property type="entry name" value="FeS_CyaY"/>
    <property type="match status" value="1"/>
</dbReference>
<dbReference type="InterPro" id="IPR020895">
    <property type="entry name" value="Frataxin_CS"/>
</dbReference>
<accession>A0ABR7QWG0</accession>
<dbReference type="InterPro" id="IPR036524">
    <property type="entry name" value="Frataxin/CyaY_sf"/>
</dbReference>
<dbReference type="PROSITE" id="PS01344">
    <property type="entry name" value="FRATAXIN_1"/>
    <property type="match status" value="1"/>
</dbReference>
<keyword evidence="2 4" id="KW-0479">Metal-binding</keyword>
<dbReference type="EMBL" id="JABURY010000006">
    <property type="protein sequence ID" value="MBC9130323.1"/>
    <property type="molecule type" value="Genomic_DNA"/>
</dbReference>
<dbReference type="RefSeq" id="WP_187754753.1">
    <property type="nucleotide sequence ID" value="NZ_JABURY010000006.1"/>
</dbReference>
<keyword evidence="3 4" id="KW-0408">Iron</keyword>
<organism evidence="5 6">
    <name type="scientific">Frischella japonica</name>
    <dbReference type="NCBI Taxonomy" id="2741544"/>
    <lineage>
        <taxon>Bacteria</taxon>
        <taxon>Pseudomonadati</taxon>
        <taxon>Pseudomonadota</taxon>
        <taxon>Gammaproteobacteria</taxon>
        <taxon>Orbales</taxon>
        <taxon>Orbaceae</taxon>
        <taxon>Frischella</taxon>
    </lineage>
</organism>
<protein>
    <recommendedName>
        <fullName evidence="4">Iron-sulfur cluster assembly protein CyaY</fullName>
    </recommendedName>
</protein>
<evidence type="ECO:0000313" key="5">
    <source>
        <dbReference type="EMBL" id="MBC9130323.1"/>
    </source>
</evidence>
<dbReference type="HAMAP" id="MF_00142">
    <property type="entry name" value="CyaY"/>
    <property type="match status" value="1"/>
</dbReference>
<dbReference type="SUPFAM" id="SSF55387">
    <property type="entry name" value="Frataxin/Nqo15-like"/>
    <property type="match status" value="1"/>
</dbReference>
<dbReference type="Pfam" id="PF01491">
    <property type="entry name" value="Frataxin_Cyay"/>
    <property type="match status" value="1"/>
</dbReference>